<dbReference type="EMBL" id="OV725082">
    <property type="protein sequence ID" value="CAH1404613.1"/>
    <property type="molecule type" value="Genomic_DNA"/>
</dbReference>
<keyword evidence="2" id="KW-1185">Reference proteome</keyword>
<organism evidence="1 2">
    <name type="scientific">Nezara viridula</name>
    <name type="common">Southern green stink bug</name>
    <name type="synonym">Cimex viridulus</name>
    <dbReference type="NCBI Taxonomy" id="85310"/>
    <lineage>
        <taxon>Eukaryota</taxon>
        <taxon>Metazoa</taxon>
        <taxon>Ecdysozoa</taxon>
        <taxon>Arthropoda</taxon>
        <taxon>Hexapoda</taxon>
        <taxon>Insecta</taxon>
        <taxon>Pterygota</taxon>
        <taxon>Neoptera</taxon>
        <taxon>Paraneoptera</taxon>
        <taxon>Hemiptera</taxon>
        <taxon>Heteroptera</taxon>
        <taxon>Panheteroptera</taxon>
        <taxon>Pentatomomorpha</taxon>
        <taxon>Pentatomoidea</taxon>
        <taxon>Pentatomidae</taxon>
        <taxon>Pentatominae</taxon>
        <taxon>Nezara</taxon>
    </lineage>
</organism>
<evidence type="ECO:0000313" key="1">
    <source>
        <dbReference type="EMBL" id="CAH1404613.1"/>
    </source>
</evidence>
<dbReference type="OrthoDB" id="6605717at2759"/>
<sequence length="111" mass="12997">MKLIKWKNMGEKGLVARPAITKRSKLEVKGAPKDWDESTLDRVMWEKLDQGGLKRSGQERSREWVRPCFSTADRCDLKKWVIEVHPTAREIVRGEKIKGGWWTLDVCDYPR</sequence>
<proteinExistence type="predicted"/>
<evidence type="ECO:0000313" key="2">
    <source>
        <dbReference type="Proteomes" id="UP001152798"/>
    </source>
</evidence>
<protein>
    <submittedName>
        <fullName evidence="1">Uncharacterized protein</fullName>
    </submittedName>
</protein>
<accession>A0A9P0HMD2</accession>
<dbReference type="Proteomes" id="UP001152798">
    <property type="component" value="Chromosome 6"/>
</dbReference>
<name>A0A9P0HMD2_NEZVI</name>
<reference evidence="1" key="1">
    <citation type="submission" date="2022-01" db="EMBL/GenBank/DDBJ databases">
        <authorList>
            <person name="King R."/>
        </authorList>
    </citation>
    <scope>NUCLEOTIDE SEQUENCE</scope>
</reference>
<dbReference type="AlphaFoldDB" id="A0A9P0HMD2"/>
<gene>
    <name evidence="1" type="ORF">NEZAVI_LOCUS12987</name>
</gene>